<name>A0AA88XXU5_PINIB</name>
<keyword evidence="1" id="KW-0175">Coiled coil</keyword>
<feature type="region of interest" description="Disordered" evidence="2">
    <location>
        <begin position="1"/>
        <end position="81"/>
    </location>
</feature>
<dbReference type="PANTHER" id="PTHR31206:SF1">
    <property type="entry name" value="LP10445P"/>
    <property type="match status" value="1"/>
</dbReference>
<dbReference type="Proteomes" id="UP001186944">
    <property type="component" value="Unassembled WGS sequence"/>
</dbReference>
<evidence type="ECO:0008006" key="5">
    <source>
        <dbReference type="Google" id="ProtNLM"/>
    </source>
</evidence>
<feature type="compositionally biased region" description="Basic and acidic residues" evidence="2">
    <location>
        <begin position="1"/>
        <end position="30"/>
    </location>
</feature>
<dbReference type="InterPro" id="IPR028260">
    <property type="entry name" value="FAM177"/>
</dbReference>
<evidence type="ECO:0000256" key="2">
    <source>
        <dbReference type="SAM" id="MobiDB-lite"/>
    </source>
</evidence>
<sequence>MGEKGRGRGPERRGKVKGRGERKGGRKGEDNSDFTNIPLEGDTTQKKKKVPRKIIHCSDGILEEYSTDEEEDKPPPPPPVNPRDLTWLPWFWYYLVTMARGTLSVADTCGEKLAWFFGITSPKYQYAIDEYYRLKAEEEKEKAEETRRLEILEERKLSQVKVQTSEPDPNKDDHTNNDETTRF</sequence>
<proteinExistence type="predicted"/>
<accession>A0AA88XXU5</accession>
<feature type="coiled-coil region" evidence="1">
    <location>
        <begin position="128"/>
        <end position="155"/>
    </location>
</feature>
<protein>
    <recommendedName>
        <fullName evidence="5">Protein FAM177A1</fullName>
    </recommendedName>
</protein>
<evidence type="ECO:0000313" key="4">
    <source>
        <dbReference type="Proteomes" id="UP001186944"/>
    </source>
</evidence>
<evidence type="ECO:0000256" key="1">
    <source>
        <dbReference type="SAM" id="Coils"/>
    </source>
</evidence>
<dbReference type="EMBL" id="VSWD01000009">
    <property type="protein sequence ID" value="KAK3094003.1"/>
    <property type="molecule type" value="Genomic_DNA"/>
</dbReference>
<reference evidence="3" key="1">
    <citation type="submission" date="2019-08" db="EMBL/GenBank/DDBJ databases">
        <title>The improved chromosome-level genome for the pearl oyster Pinctada fucata martensii using PacBio sequencing and Hi-C.</title>
        <authorList>
            <person name="Zheng Z."/>
        </authorList>
    </citation>
    <scope>NUCLEOTIDE SEQUENCE</scope>
    <source>
        <strain evidence="3">ZZ-2019</strain>
        <tissue evidence="3">Adductor muscle</tissue>
    </source>
</reference>
<comment type="caution">
    <text evidence="3">The sequence shown here is derived from an EMBL/GenBank/DDBJ whole genome shotgun (WGS) entry which is preliminary data.</text>
</comment>
<evidence type="ECO:0000313" key="3">
    <source>
        <dbReference type="EMBL" id="KAK3094003.1"/>
    </source>
</evidence>
<dbReference type="AlphaFoldDB" id="A0AA88XXU5"/>
<organism evidence="3 4">
    <name type="scientific">Pinctada imbricata</name>
    <name type="common">Atlantic pearl-oyster</name>
    <name type="synonym">Pinctada martensii</name>
    <dbReference type="NCBI Taxonomy" id="66713"/>
    <lineage>
        <taxon>Eukaryota</taxon>
        <taxon>Metazoa</taxon>
        <taxon>Spiralia</taxon>
        <taxon>Lophotrochozoa</taxon>
        <taxon>Mollusca</taxon>
        <taxon>Bivalvia</taxon>
        <taxon>Autobranchia</taxon>
        <taxon>Pteriomorphia</taxon>
        <taxon>Pterioida</taxon>
        <taxon>Pterioidea</taxon>
        <taxon>Pteriidae</taxon>
        <taxon>Pinctada</taxon>
    </lineage>
</organism>
<feature type="region of interest" description="Disordered" evidence="2">
    <location>
        <begin position="158"/>
        <end position="183"/>
    </location>
</feature>
<dbReference type="PANTHER" id="PTHR31206">
    <property type="entry name" value="LP10445P"/>
    <property type="match status" value="1"/>
</dbReference>
<feature type="compositionally biased region" description="Basic and acidic residues" evidence="2">
    <location>
        <begin position="168"/>
        <end position="183"/>
    </location>
</feature>
<feature type="compositionally biased region" description="Acidic residues" evidence="2">
    <location>
        <begin position="61"/>
        <end position="72"/>
    </location>
</feature>
<feature type="compositionally biased region" description="Basic residues" evidence="2">
    <location>
        <begin position="46"/>
        <end position="55"/>
    </location>
</feature>
<keyword evidence="4" id="KW-1185">Reference proteome</keyword>
<gene>
    <name evidence="3" type="ORF">FSP39_022793</name>
</gene>
<dbReference type="Pfam" id="PF14774">
    <property type="entry name" value="FAM177"/>
    <property type="match status" value="1"/>
</dbReference>